<evidence type="ECO:0000256" key="4">
    <source>
        <dbReference type="SAM" id="SignalP"/>
    </source>
</evidence>
<sequence length="179" mass="20903">MSHYSLLKQTFCIILLSIMAHAPVFAENTILDSLFKDLKHASSVEQARKLEQVIWKQWMMSGDDKVDELMQDALQKRRSYDFNGAIEVLNQVIKMKPDYAEGWNQRATVYFHQEKYEKSLIDIAKTLELEPRHFGSLAGRAIIRLRQNKLSLAMQNIIHALQFNPYLKEKDFFPNLTLT</sequence>
<keyword evidence="4" id="KW-0732">Signal</keyword>
<dbReference type="Gene3D" id="1.25.40.10">
    <property type="entry name" value="Tetratricopeptide repeat domain"/>
    <property type="match status" value="1"/>
</dbReference>
<protein>
    <submittedName>
        <fullName evidence="5">Uncharacterized protein</fullName>
    </submittedName>
</protein>
<comment type="caution">
    <text evidence="5">The sequence shown here is derived from an EMBL/GenBank/DDBJ whole genome shotgun (WGS) entry which is preliminary data.</text>
</comment>
<dbReference type="Proteomes" id="UP000294887">
    <property type="component" value="Unassembled WGS sequence"/>
</dbReference>
<dbReference type="RefSeq" id="WP_131906426.1">
    <property type="nucleotide sequence ID" value="NZ_BAAAFU010000006.1"/>
</dbReference>
<dbReference type="OrthoDB" id="6193797at2"/>
<dbReference type="AlphaFoldDB" id="A0A4V6NCC9"/>
<dbReference type="SMART" id="SM00028">
    <property type="entry name" value="TPR"/>
    <property type="match status" value="3"/>
</dbReference>
<name>A0A4V6NCC9_9GAMM</name>
<dbReference type="PANTHER" id="PTHR44858">
    <property type="entry name" value="TETRATRICOPEPTIDE REPEAT PROTEIN 6"/>
    <property type="match status" value="1"/>
</dbReference>
<evidence type="ECO:0000313" key="5">
    <source>
        <dbReference type="EMBL" id="TCJ84685.1"/>
    </source>
</evidence>
<keyword evidence="2 3" id="KW-0802">TPR repeat</keyword>
<gene>
    <name evidence="5" type="ORF">EV695_2645</name>
</gene>
<feature type="repeat" description="TPR" evidence="3">
    <location>
        <begin position="100"/>
        <end position="133"/>
    </location>
</feature>
<dbReference type="SUPFAM" id="SSF48452">
    <property type="entry name" value="TPR-like"/>
    <property type="match status" value="1"/>
</dbReference>
<dbReference type="InterPro" id="IPR019734">
    <property type="entry name" value="TPR_rpt"/>
</dbReference>
<reference evidence="5 6" key="1">
    <citation type="submission" date="2019-03" db="EMBL/GenBank/DDBJ databases">
        <title>Genomic Encyclopedia of Type Strains, Phase IV (KMG-IV): sequencing the most valuable type-strain genomes for metagenomic binning, comparative biology and taxonomic classification.</title>
        <authorList>
            <person name="Goeker M."/>
        </authorList>
    </citation>
    <scope>NUCLEOTIDE SEQUENCE [LARGE SCALE GENOMIC DNA]</scope>
    <source>
        <strain evidence="5 6">DSM 24830</strain>
    </source>
</reference>
<keyword evidence="1" id="KW-0677">Repeat</keyword>
<dbReference type="EMBL" id="SMFQ01000004">
    <property type="protein sequence ID" value="TCJ84685.1"/>
    <property type="molecule type" value="Genomic_DNA"/>
</dbReference>
<evidence type="ECO:0000313" key="6">
    <source>
        <dbReference type="Proteomes" id="UP000294887"/>
    </source>
</evidence>
<feature type="signal peptide" evidence="4">
    <location>
        <begin position="1"/>
        <end position="22"/>
    </location>
</feature>
<dbReference type="PANTHER" id="PTHR44858:SF1">
    <property type="entry name" value="UDP-N-ACETYLGLUCOSAMINE--PEPTIDE N-ACETYLGLUCOSAMINYLTRANSFERASE SPINDLY-RELATED"/>
    <property type="match status" value="1"/>
</dbReference>
<accession>A0A4V6NCC9</accession>
<evidence type="ECO:0000256" key="3">
    <source>
        <dbReference type="PROSITE-ProRule" id="PRU00339"/>
    </source>
</evidence>
<dbReference type="InterPro" id="IPR050498">
    <property type="entry name" value="Ycf3"/>
</dbReference>
<evidence type="ECO:0000256" key="2">
    <source>
        <dbReference type="ARBA" id="ARBA00022803"/>
    </source>
</evidence>
<feature type="chain" id="PRO_5020669218" evidence="4">
    <location>
        <begin position="23"/>
        <end position="179"/>
    </location>
</feature>
<dbReference type="PROSITE" id="PS50005">
    <property type="entry name" value="TPR"/>
    <property type="match status" value="1"/>
</dbReference>
<organism evidence="5 6">
    <name type="scientific">Cocleimonas flava</name>
    <dbReference type="NCBI Taxonomy" id="634765"/>
    <lineage>
        <taxon>Bacteria</taxon>
        <taxon>Pseudomonadati</taxon>
        <taxon>Pseudomonadota</taxon>
        <taxon>Gammaproteobacteria</taxon>
        <taxon>Thiotrichales</taxon>
        <taxon>Thiotrichaceae</taxon>
        <taxon>Cocleimonas</taxon>
    </lineage>
</organism>
<proteinExistence type="predicted"/>
<keyword evidence="6" id="KW-1185">Reference proteome</keyword>
<dbReference type="InterPro" id="IPR011990">
    <property type="entry name" value="TPR-like_helical_dom_sf"/>
</dbReference>
<evidence type="ECO:0000256" key="1">
    <source>
        <dbReference type="ARBA" id="ARBA00022737"/>
    </source>
</evidence>